<gene>
    <name evidence="1" type="ORF">OKIOD_LOCUS7451</name>
</gene>
<evidence type="ECO:0000313" key="2">
    <source>
        <dbReference type="Proteomes" id="UP001158576"/>
    </source>
</evidence>
<reference evidence="1 2" key="1">
    <citation type="submission" date="2021-04" db="EMBL/GenBank/DDBJ databases">
        <authorList>
            <person name="Bliznina A."/>
        </authorList>
    </citation>
    <scope>NUCLEOTIDE SEQUENCE [LARGE SCALE GENOMIC DNA]</scope>
</reference>
<sequence length="304" mass="35814">MKANTRWRKGVNTVGLFNFRGKRHNRPFTTMHQLNNTSKCKTDDELISYKFQLRYLYWLLENISERVKCRPPSTLERSRIDIDFPDYIHAEGCWNTFMTSGKRHMTRAHFNTIKNNESLIRQADVNINGLSVNQHVEPGSKKSVISMKEKLRSYDLTRLGRLRAKQEALNNVRSRTDYQIMKKMRSSASHFTEKTKKNEKEKAAGKWLLKIKDKFNNEQLDFLRCELEDLAHVKIPKSLSAQEDFFRTLRVLELHEIQDPEMKASIEFVRDMLCIDEISFDSWFEGRQLELTPSVDSDFPVSEL</sequence>
<proteinExistence type="predicted"/>
<dbReference type="EMBL" id="OU015569">
    <property type="protein sequence ID" value="CAG5098693.1"/>
    <property type="molecule type" value="Genomic_DNA"/>
</dbReference>
<accession>A0ABN7SIA1</accession>
<protein>
    <submittedName>
        <fullName evidence="1">Oidioi.mRNA.OKI2018_I69.XSR.g15893.t1.cds</fullName>
    </submittedName>
</protein>
<name>A0ABN7SIA1_OIKDI</name>
<dbReference type="Proteomes" id="UP001158576">
    <property type="component" value="Chromosome XSR"/>
</dbReference>
<keyword evidence="2" id="KW-1185">Reference proteome</keyword>
<organism evidence="1 2">
    <name type="scientific">Oikopleura dioica</name>
    <name type="common">Tunicate</name>
    <dbReference type="NCBI Taxonomy" id="34765"/>
    <lineage>
        <taxon>Eukaryota</taxon>
        <taxon>Metazoa</taxon>
        <taxon>Chordata</taxon>
        <taxon>Tunicata</taxon>
        <taxon>Appendicularia</taxon>
        <taxon>Copelata</taxon>
        <taxon>Oikopleuridae</taxon>
        <taxon>Oikopleura</taxon>
    </lineage>
</organism>
<evidence type="ECO:0000313" key="1">
    <source>
        <dbReference type="EMBL" id="CAG5098693.1"/>
    </source>
</evidence>